<keyword evidence="2" id="KW-1185">Reference proteome</keyword>
<dbReference type="AlphaFoldDB" id="A0A5C6C5W6"/>
<evidence type="ECO:0000313" key="1">
    <source>
        <dbReference type="EMBL" id="TWU19983.1"/>
    </source>
</evidence>
<dbReference type="Proteomes" id="UP000319908">
    <property type="component" value="Unassembled WGS sequence"/>
</dbReference>
<gene>
    <name evidence="1" type="ORF">Poly21_21620</name>
</gene>
<name>A0A5C6C5W6_9BACT</name>
<accession>A0A5C6C5W6</accession>
<evidence type="ECO:0000313" key="2">
    <source>
        <dbReference type="Proteomes" id="UP000319908"/>
    </source>
</evidence>
<dbReference type="EMBL" id="SJPU01000001">
    <property type="protein sequence ID" value="TWU19983.1"/>
    <property type="molecule type" value="Genomic_DNA"/>
</dbReference>
<reference evidence="1 2" key="1">
    <citation type="journal article" date="2020" name="Antonie Van Leeuwenhoek">
        <title>Rhodopirellula heiligendammensis sp. nov., Rhodopirellula pilleata sp. nov., and Rhodopirellula solitaria sp. nov. isolated from natural or artificial marine surfaces in Northern Germany and California, USA, and emended description of the genus Rhodopirellula.</title>
        <authorList>
            <person name="Kallscheuer N."/>
            <person name="Wiegand S."/>
            <person name="Jogler M."/>
            <person name="Boedeker C."/>
            <person name="Peeters S.H."/>
            <person name="Rast P."/>
            <person name="Heuer A."/>
            <person name="Jetten M.S.M."/>
            <person name="Rohde M."/>
            <person name="Jogler C."/>
        </authorList>
    </citation>
    <scope>NUCLEOTIDE SEQUENCE [LARGE SCALE GENOMIC DNA]</scope>
    <source>
        <strain evidence="1 2">Poly21</strain>
    </source>
</reference>
<proteinExistence type="predicted"/>
<comment type="caution">
    <text evidence="1">The sequence shown here is derived from an EMBL/GenBank/DDBJ whole genome shotgun (WGS) entry which is preliminary data.</text>
</comment>
<organism evidence="1 2">
    <name type="scientific">Allorhodopirellula heiligendammensis</name>
    <dbReference type="NCBI Taxonomy" id="2714739"/>
    <lineage>
        <taxon>Bacteria</taxon>
        <taxon>Pseudomonadati</taxon>
        <taxon>Planctomycetota</taxon>
        <taxon>Planctomycetia</taxon>
        <taxon>Pirellulales</taxon>
        <taxon>Pirellulaceae</taxon>
        <taxon>Allorhodopirellula</taxon>
    </lineage>
</organism>
<sequence>MQAENRTISRTPRPIETWLRWLANIRVPLAVCLGDATTMVPSLRVSLRNSATKCRGDETAYMALLLTMQSNCLSANGSL</sequence>
<protein>
    <submittedName>
        <fullName evidence="1">Uncharacterized protein</fullName>
    </submittedName>
</protein>